<reference evidence="7 8" key="1">
    <citation type="submission" date="2020-08" db="EMBL/GenBank/DDBJ databases">
        <title>Sequencing the genomes of 1000 actinobacteria strains.</title>
        <authorList>
            <person name="Klenk H.-P."/>
        </authorList>
    </citation>
    <scope>NUCLEOTIDE SEQUENCE [LARGE SCALE GENOMIC DNA]</scope>
    <source>
        <strain evidence="7 8">DSM 20419</strain>
    </source>
</reference>
<dbReference type="PANTHER" id="PTHR42839">
    <property type="entry name" value="ISOCHORISMATE SYNTHASE ENTC"/>
    <property type="match status" value="1"/>
</dbReference>
<dbReference type="GO" id="GO:0008909">
    <property type="term" value="F:isochorismate synthase activity"/>
    <property type="evidence" value="ECO:0007669"/>
    <property type="project" value="UniProtKB-EC"/>
</dbReference>
<dbReference type="EMBL" id="JACHWJ010000005">
    <property type="protein sequence ID" value="MBB2959209.1"/>
    <property type="molecule type" value="Genomic_DNA"/>
</dbReference>
<dbReference type="SUPFAM" id="SSF56322">
    <property type="entry name" value="ADC synthase"/>
    <property type="match status" value="1"/>
</dbReference>
<name>A0A7W4YG37_9MICO</name>
<keyword evidence="8" id="KW-1185">Reference proteome</keyword>
<feature type="domain" description="Chorismate-utilising enzyme C-terminal" evidence="6">
    <location>
        <begin position="156"/>
        <end position="411"/>
    </location>
</feature>
<dbReference type="EC" id="5.4.4.2" evidence="3"/>
<evidence type="ECO:0000313" key="7">
    <source>
        <dbReference type="EMBL" id="MBB2959209.1"/>
    </source>
</evidence>
<evidence type="ECO:0000256" key="5">
    <source>
        <dbReference type="ARBA" id="ARBA00041564"/>
    </source>
</evidence>
<dbReference type="InterPro" id="IPR015890">
    <property type="entry name" value="Chorismate_C"/>
</dbReference>
<dbReference type="Proteomes" id="UP000545286">
    <property type="component" value="Unassembled WGS sequence"/>
</dbReference>
<comment type="caution">
    <text evidence="7">The sequence shown here is derived from an EMBL/GenBank/DDBJ whole genome shotgun (WGS) entry which is preliminary data.</text>
</comment>
<sequence length="422" mass="44260">MPAANTPRLRARTIEVPDPGDLLRFASSSSPLVWLRQGDGLVATGSAWRGEFAGETRIPDSAAAWRSVVEAAEINDAVEATGSGLVAFGAFAFAAESGAPSVLEVPQLVIGRRGSVAFVTAITADGSEPKPRLPEVQGFGGVDAAAVLEDGIMTADEHRRAIDRALDLIHTGHLSKVVLAREQHGTLPAGADRRRLIARLAAAYPECWTYAVDGLTGTSPETLVRVLERQVSARVLAGTAPRGGDEEADARAEARLRHSEKNLAEHRYAVESALASLETLDTHDDPGTGLTSSRIPFTLKLPNLWHLASDIRGTLPAGVTVLDLVDALHPTAAVGGTPTDAALDAILALEPFDRLRYAGPVGWVGAGGDGEWAVALRGAEINSSGTITAFAGGGIVASSDASDEYRETQLKFRPIVEALRGD</sequence>
<evidence type="ECO:0000256" key="4">
    <source>
        <dbReference type="ARBA" id="ARBA00023235"/>
    </source>
</evidence>
<evidence type="ECO:0000256" key="1">
    <source>
        <dbReference type="ARBA" id="ARBA00000799"/>
    </source>
</evidence>
<organism evidence="7 8">
    <name type="scientific">Pseudoclavibacter helvolus</name>
    <dbReference type="NCBI Taxonomy" id="255205"/>
    <lineage>
        <taxon>Bacteria</taxon>
        <taxon>Bacillati</taxon>
        <taxon>Actinomycetota</taxon>
        <taxon>Actinomycetes</taxon>
        <taxon>Micrococcales</taxon>
        <taxon>Microbacteriaceae</taxon>
        <taxon>Pseudoclavibacter</taxon>
    </lineage>
</organism>
<proteinExistence type="inferred from homology"/>
<evidence type="ECO:0000313" key="8">
    <source>
        <dbReference type="Proteomes" id="UP000545286"/>
    </source>
</evidence>
<keyword evidence="4 7" id="KW-0413">Isomerase</keyword>
<dbReference type="RefSeq" id="WP_235812649.1">
    <property type="nucleotide sequence ID" value="NZ_CZJS01000087.1"/>
</dbReference>
<accession>A0A7W4YG37</accession>
<evidence type="ECO:0000259" key="6">
    <source>
        <dbReference type="Pfam" id="PF00425"/>
    </source>
</evidence>
<comment type="catalytic activity">
    <reaction evidence="1">
        <text>chorismate = isochorismate</text>
        <dbReference type="Rhea" id="RHEA:18985"/>
        <dbReference type="ChEBI" id="CHEBI:29748"/>
        <dbReference type="ChEBI" id="CHEBI:29780"/>
        <dbReference type="EC" id="5.4.4.2"/>
    </reaction>
</comment>
<dbReference type="NCBIfam" id="TIGR00543">
    <property type="entry name" value="isochor_syn"/>
    <property type="match status" value="1"/>
</dbReference>
<dbReference type="InterPro" id="IPR004561">
    <property type="entry name" value="IsoChor_synthase"/>
</dbReference>
<dbReference type="Gene3D" id="3.60.120.10">
    <property type="entry name" value="Anthranilate synthase"/>
    <property type="match status" value="1"/>
</dbReference>
<evidence type="ECO:0000256" key="3">
    <source>
        <dbReference type="ARBA" id="ARBA00012824"/>
    </source>
</evidence>
<dbReference type="PANTHER" id="PTHR42839:SF2">
    <property type="entry name" value="ISOCHORISMATE SYNTHASE ENTC"/>
    <property type="match status" value="1"/>
</dbReference>
<dbReference type="InterPro" id="IPR005801">
    <property type="entry name" value="ADC_synthase"/>
</dbReference>
<evidence type="ECO:0000256" key="2">
    <source>
        <dbReference type="ARBA" id="ARBA00005297"/>
    </source>
</evidence>
<dbReference type="Pfam" id="PF00425">
    <property type="entry name" value="Chorismate_bind"/>
    <property type="match status" value="1"/>
</dbReference>
<gene>
    <name evidence="7" type="ORF">FHX72_003361</name>
</gene>
<dbReference type="AlphaFoldDB" id="A0A7W4YG37"/>
<protein>
    <recommendedName>
        <fullName evidence="3">isochorismate synthase</fullName>
        <ecNumber evidence="3">5.4.4.2</ecNumber>
    </recommendedName>
    <alternativeName>
        <fullName evidence="5">Isochorismate mutase</fullName>
    </alternativeName>
</protein>
<comment type="similarity">
    <text evidence="2">Belongs to the isochorismate synthase family.</text>
</comment>